<dbReference type="SMART" id="SM01207">
    <property type="entry name" value="G3P_acyltransf"/>
    <property type="match status" value="1"/>
</dbReference>
<comment type="catalytic activity">
    <reaction evidence="10">
        <text>an acyl phosphate + sn-glycerol 3-phosphate = a 1-acyl-sn-glycero-3-phosphate + phosphate</text>
        <dbReference type="Rhea" id="RHEA:34075"/>
        <dbReference type="ChEBI" id="CHEBI:43474"/>
        <dbReference type="ChEBI" id="CHEBI:57597"/>
        <dbReference type="ChEBI" id="CHEBI:57970"/>
        <dbReference type="ChEBI" id="CHEBI:59918"/>
        <dbReference type="EC" id="2.3.1.275"/>
    </reaction>
</comment>
<keyword evidence="5 10" id="KW-1133">Transmembrane helix</keyword>
<comment type="pathway">
    <text evidence="10">Lipid metabolism; phospholipid metabolism.</text>
</comment>
<keyword evidence="13" id="KW-1185">Reference proteome</keyword>
<dbReference type="Proteomes" id="UP000254968">
    <property type="component" value="Unassembled WGS sequence"/>
</dbReference>
<gene>
    <name evidence="10 12" type="primary">plsY</name>
    <name evidence="12" type="ORF">NCTC13315_00533</name>
</gene>
<comment type="subunit">
    <text evidence="10">Probably interacts with PlsX.</text>
</comment>
<evidence type="ECO:0000256" key="11">
    <source>
        <dbReference type="SAM" id="MobiDB-lite"/>
    </source>
</evidence>
<accession>A0A378HZX0</accession>
<comment type="subcellular location">
    <subcellularLocation>
        <location evidence="10">Cell membrane</location>
        <topology evidence="10">Multi-pass membrane protein</topology>
    </subcellularLocation>
</comment>
<evidence type="ECO:0000256" key="3">
    <source>
        <dbReference type="ARBA" id="ARBA00022679"/>
    </source>
</evidence>
<name>A0A378HZX0_9GAMM</name>
<evidence type="ECO:0000256" key="8">
    <source>
        <dbReference type="ARBA" id="ARBA00023209"/>
    </source>
</evidence>
<dbReference type="EC" id="2.3.1.275" evidence="10"/>
<feature type="transmembrane region" description="Helical" evidence="10">
    <location>
        <begin position="79"/>
        <end position="97"/>
    </location>
</feature>
<evidence type="ECO:0000256" key="9">
    <source>
        <dbReference type="ARBA" id="ARBA00023264"/>
    </source>
</evidence>
<keyword evidence="2 10" id="KW-0444">Lipid biosynthesis</keyword>
<dbReference type="NCBIfam" id="TIGR00023">
    <property type="entry name" value="glycerol-3-phosphate 1-O-acyltransferase PlsY"/>
    <property type="match status" value="1"/>
</dbReference>
<keyword evidence="8 10" id="KW-0594">Phospholipid biosynthesis</keyword>
<comment type="similarity">
    <text evidence="10">Belongs to the PlsY family.</text>
</comment>
<sequence>MSLVFFILFTVFGYVCGSFCSAIIVSRLFSLPDPRTEGSLNPGATNVLRLAGKKYAAMVLIGDMLKGFIPVVLARSLGMGPVITSFTCFAAVLGHMYPMFFKFKGGKGVATALGGLLGLSFLTGVATIIIWLIIANFTGYASLASIISLLLAPLYAILGFGSLDVFLPLFFVALLILYKHRNNINRLIDGEEPKLKFSRQQFSEVTDDIVIDEQVNQAFEEEEKSADDVIIVAPETTSAESAEPINQEPPTAAEQPIFTDPVTPEPNKSTAKKQKAKKDEAP</sequence>
<evidence type="ECO:0000256" key="7">
    <source>
        <dbReference type="ARBA" id="ARBA00023136"/>
    </source>
</evidence>
<proteinExistence type="inferred from homology"/>
<dbReference type="PANTHER" id="PTHR30309">
    <property type="entry name" value="INNER MEMBRANE PROTEIN YGIH"/>
    <property type="match status" value="1"/>
</dbReference>
<dbReference type="GO" id="GO:0008654">
    <property type="term" value="P:phospholipid biosynthetic process"/>
    <property type="evidence" value="ECO:0007669"/>
    <property type="project" value="UniProtKB-UniRule"/>
</dbReference>
<evidence type="ECO:0000256" key="5">
    <source>
        <dbReference type="ARBA" id="ARBA00022989"/>
    </source>
</evidence>
<feature type="region of interest" description="Disordered" evidence="11">
    <location>
        <begin position="237"/>
        <end position="282"/>
    </location>
</feature>
<protein>
    <recommendedName>
        <fullName evidence="10">Glycerol-3-phosphate acyltransferase</fullName>
    </recommendedName>
    <alternativeName>
        <fullName evidence="10">Acyl-PO4 G3P acyltransferase</fullName>
    </alternativeName>
    <alternativeName>
        <fullName evidence="10">Acyl-phosphate--glycerol-3-phosphate acyltransferase</fullName>
    </alternativeName>
    <alternativeName>
        <fullName evidence="10">G3P acyltransferase</fullName>
        <shortName evidence="10">GPAT</shortName>
        <ecNumber evidence="10">2.3.1.275</ecNumber>
    </alternativeName>
    <alternativeName>
        <fullName evidence="10">Lysophosphatidic acid synthase</fullName>
        <shortName evidence="10">LPA synthase</shortName>
    </alternativeName>
</protein>
<keyword evidence="4 10" id="KW-0812">Transmembrane</keyword>
<evidence type="ECO:0000256" key="2">
    <source>
        <dbReference type="ARBA" id="ARBA00022516"/>
    </source>
</evidence>
<dbReference type="PANTHER" id="PTHR30309:SF0">
    <property type="entry name" value="GLYCEROL-3-PHOSPHATE ACYLTRANSFERASE-RELATED"/>
    <property type="match status" value="1"/>
</dbReference>
<keyword evidence="7 10" id="KW-0472">Membrane</keyword>
<feature type="transmembrane region" description="Helical" evidence="10">
    <location>
        <begin position="154"/>
        <end position="178"/>
    </location>
</feature>
<evidence type="ECO:0000256" key="10">
    <source>
        <dbReference type="HAMAP-Rule" id="MF_01043"/>
    </source>
</evidence>
<keyword evidence="9 10" id="KW-1208">Phospholipid metabolism</keyword>
<evidence type="ECO:0000313" key="13">
    <source>
        <dbReference type="Proteomes" id="UP000254968"/>
    </source>
</evidence>
<keyword evidence="6 10" id="KW-0443">Lipid metabolism</keyword>
<dbReference type="EMBL" id="UGNV01000001">
    <property type="protein sequence ID" value="STX28010.1"/>
    <property type="molecule type" value="Genomic_DNA"/>
</dbReference>
<keyword evidence="1 10" id="KW-1003">Cell membrane</keyword>
<dbReference type="GO" id="GO:0005886">
    <property type="term" value="C:plasma membrane"/>
    <property type="evidence" value="ECO:0007669"/>
    <property type="project" value="UniProtKB-SubCell"/>
</dbReference>
<dbReference type="InterPro" id="IPR003811">
    <property type="entry name" value="G3P_acylTferase_PlsY"/>
</dbReference>
<dbReference type="OrthoDB" id="9777124at2"/>
<dbReference type="Pfam" id="PF02660">
    <property type="entry name" value="G3P_acyltransf"/>
    <property type="match status" value="1"/>
</dbReference>
<keyword evidence="12" id="KW-0012">Acyltransferase</keyword>
<evidence type="ECO:0000313" key="12">
    <source>
        <dbReference type="EMBL" id="STX28010.1"/>
    </source>
</evidence>
<dbReference type="UniPathway" id="UPA00085"/>
<reference evidence="12 13" key="1">
    <citation type="submission" date="2018-06" db="EMBL/GenBank/DDBJ databases">
        <authorList>
            <consortium name="Pathogen Informatics"/>
            <person name="Doyle S."/>
        </authorList>
    </citation>
    <scope>NUCLEOTIDE SEQUENCE [LARGE SCALE GENOMIC DNA]</scope>
    <source>
        <strain evidence="12 13">NCTC13315</strain>
    </source>
</reference>
<dbReference type="GO" id="GO:0043772">
    <property type="term" value="F:acyl-phosphate glycerol-3-phosphate acyltransferase activity"/>
    <property type="evidence" value="ECO:0007669"/>
    <property type="project" value="UniProtKB-UniRule"/>
</dbReference>
<dbReference type="AlphaFoldDB" id="A0A378HZX0"/>
<organism evidence="12 13">
    <name type="scientific">Legionella beliardensis</name>
    <dbReference type="NCBI Taxonomy" id="91822"/>
    <lineage>
        <taxon>Bacteria</taxon>
        <taxon>Pseudomonadati</taxon>
        <taxon>Pseudomonadota</taxon>
        <taxon>Gammaproteobacteria</taxon>
        <taxon>Legionellales</taxon>
        <taxon>Legionellaceae</taxon>
        <taxon>Legionella</taxon>
    </lineage>
</organism>
<feature type="transmembrane region" description="Helical" evidence="10">
    <location>
        <begin position="109"/>
        <end position="134"/>
    </location>
</feature>
<evidence type="ECO:0000256" key="1">
    <source>
        <dbReference type="ARBA" id="ARBA00022475"/>
    </source>
</evidence>
<dbReference type="HAMAP" id="MF_01043">
    <property type="entry name" value="PlsY"/>
    <property type="match status" value="1"/>
</dbReference>
<comment type="function">
    <text evidence="10">Catalyzes the transfer of an acyl group from acyl-phosphate (acyl-PO(4)) to glycerol-3-phosphate (G3P) to form lysophosphatidic acid (LPA). This enzyme utilizes acyl-phosphate as fatty acyl donor, but not acyl-CoA or acyl-ACP.</text>
</comment>
<dbReference type="RefSeq" id="WP_115301790.1">
    <property type="nucleotide sequence ID" value="NZ_CAAAHO010000008.1"/>
</dbReference>
<keyword evidence="3 10" id="KW-0808">Transferase</keyword>
<evidence type="ECO:0000256" key="6">
    <source>
        <dbReference type="ARBA" id="ARBA00023098"/>
    </source>
</evidence>
<feature type="transmembrane region" description="Helical" evidence="10">
    <location>
        <begin position="6"/>
        <end position="25"/>
    </location>
</feature>
<evidence type="ECO:0000256" key="4">
    <source>
        <dbReference type="ARBA" id="ARBA00022692"/>
    </source>
</evidence>